<evidence type="ECO:0008006" key="4">
    <source>
        <dbReference type="Google" id="ProtNLM"/>
    </source>
</evidence>
<dbReference type="PIRSF" id="PIRSF010256">
    <property type="entry name" value="CoxE_vWa"/>
    <property type="match status" value="1"/>
</dbReference>
<comment type="caution">
    <text evidence="2">The sequence shown here is derived from an EMBL/GenBank/DDBJ whole genome shotgun (WGS) entry which is preliminary data.</text>
</comment>
<gene>
    <name evidence="2" type="ORF">DFJ65_1430</name>
</gene>
<evidence type="ECO:0000256" key="1">
    <source>
        <dbReference type="SAM" id="MobiDB-lite"/>
    </source>
</evidence>
<organism evidence="2 3">
    <name type="scientific">Calidifontibacter indicus</name>
    <dbReference type="NCBI Taxonomy" id="419650"/>
    <lineage>
        <taxon>Bacteria</taxon>
        <taxon>Bacillati</taxon>
        <taxon>Actinomycetota</taxon>
        <taxon>Actinomycetes</taxon>
        <taxon>Micrococcales</taxon>
        <taxon>Dermacoccaceae</taxon>
        <taxon>Calidifontibacter</taxon>
    </lineage>
</organism>
<dbReference type="EMBL" id="QTUA01000001">
    <property type="protein sequence ID" value="REF30424.1"/>
    <property type="molecule type" value="Genomic_DNA"/>
</dbReference>
<reference evidence="2 3" key="1">
    <citation type="submission" date="2018-08" db="EMBL/GenBank/DDBJ databases">
        <title>Sequencing the genomes of 1000 actinobacteria strains.</title>
        <authorList>
            <person name="Klenk H.-P."/>
        </authorList>
    </citation>
    <scope>NUCLEOTIDE SEQUENCE [LARGE SCALE GENOMIC DNA]</scope>
    <source>
        <strain evidence="2 3">DSM 22967</strain>
    </source>
</reference>
<feature type="region of interest" description="Disordered" evidence="1">
    <location>
        <begin position="149"/>
        <end position="174"/>
    </location>
</feature>
<dbReference type="InterPro" id="IPR011195">
    <property type="entry name" value="UCP010256"/>
</dbReference>
<protein>
    <recommendedName>
        <fullName evidence="4">VWA domain containing CoxE-like protein</fullName>
    </recommendedName>
</protein>
<keyword evidence="3" id="KW-1185">Reference proteome</keyword>
<evidence type="ECO:0000313" key="2">
    <source>
        <dbReference type="EMBL" id="REF30424.1"/>
    </source>
</evidence>
<name>A0A3D9UWR0_9MICO</name>
<accession>A0A3D9UWR0</accession>
<dbReference type="Proteomes" id="UP000256253">
    <property type="component" value="Unassembled WGS sequence"/>
</dbReference>
<dbReference type="InterPro" id="IPR008912">
    <property type="entry name" value="Uncharacterised_CoxE"/>
</dbReference>
<dbReference type="AlphaFoldDB" id="A0A3D9UWR0"/>
<dbReference type="Pfam" id="PF05762">
    <property type="entry name" value="VWA_CoxE"/>
    <property type="match status" value="1"/>
</dbReference>
<proteinExistence type="predicted"/>
<dbReference type="RefSeq" id="WP_245950076.1">
    <property type="nucleotide sequence ID" value="NZ_QTUA01000001.1"/>
</dbReference>
<dbReference type="PANTHER" id="PTHR39338">
    <property type="entry name" value="BLL5662 PROTEIN-RELATED"/>
    <property type="match status" value="1"/>
</dbReference>
<evidence type="ECO:0000313" key="3">
    <source>
        <dbReference type="Proteomes" id="UP000256253"/>
    </source>
</evidence>
<dbReference type="PANTHER" id="PTHR39338:SF5">
    <property type="entry name" value="BLR6139 PROTEIN"/>
    <property type="match status" value="1"/>
</dbReference>
<sequence>MSTLDRLVGLAEAMRTHGLEVGSTETTTAAQAIEVLGLDDRRTLREALAATMVRSSDGRATFDQLFDLWFPAAPGARTGDLRGADLDQLRAELTRALAEGDEQRMDEIAAATLELLGQVSPGDETRGWSSVQAVDALAPQRLIADAQAMGRGEGDGDGEGKGSGSGSGGFTERIDRDEIRARVAQFRRQVESEARRRNTAVRPRERIARYGVTGPSDQRDFLALSTKDLDQLKRQLDPLTRKLAAKLSRRRRAHRGGIDVRRTLRTAMATGGVPLDPVYAHRKRHRPDVLLIADMSGSVGGFSGFTMLLMQALHGQFRHVRTLGFVSSTADITDVVKNAPPGVSLTSWALSQAALTTRGRSSSYGSAFDDVLADFGDVIGHRTTVLILGDGRTNYADPGLDALREIARSSRSTVWLNPERASSWATGDSAADEYSRVVTMHECRNVAQLRLFVERHLG</sequence>